<feature type="binding site" evidence="3">
    <location>
        <position position="286"/>
    </location>
    <ligand>
        <name>Zn(2+)</name>
        <dbReference type="ChEBI" id="CHEBI:29105"/>
        <label>2</label>
    </ligand>
</feature>
<dbReference type="InterPro" id="IPR017850">
    <property type="entry name" value="Alkaline_phosphatase_core_sf"/>
</dbReference>
<comment type="similarity">
    <text evidence="4">Belongs to the alkaline phosphatase family.</text>
</comment>
<evidence type="ECO:0000256" key="3">
    <source>
        <dbReference type="PIRSR" id="PIRSR601952-2"/>
    </source>
</evidence>
<gene>
    <name evidence="6" type="ORF">DW888_13435</name>
</gene>
<keyword evidence="3" id="KW-0479">Metal-binding</keyword>
<keyword evidence="1" id="KW-0597">Phosphoprotein</keyword>
<dbReference type="Gene3D" id="3.40.720.10">
    <property type="entry name" value="Alkaline Phosphatase, subunit A"/>
    <property type="match status" value="1"/>
</dbReference>
<dbReference type="SUPFAM" id="SSF53649">
    <property type="entry name" value="Alkaline phosphatase-like"/>
    <property type="match status" value="1"/>
</dbReference>
<feature type="chain" id="PRO_5019587280" evidence="5">
    <location>
        <begin position="29"/>
        <end position="561"/>
    </location>
</feature>
<dbReference type="InterPro" id="IPR001952">
    <property type="entry name" value="Alkaline_phosphatase"/>
</dbReference>
<feature type="binding site" evidence="3">
    <location>
        <position position="52"/>
    </location>
    <ligand>
        <name>Mg(2+)</name>
        <dbReference type="ChEBI" id="CHEBI:18420"/>
    </ligand>
</feature>
<reference evidence="6 7" key="1">
    <citation type="submission" date="2018-08" db="EMBL/GenBank/DDBJ databases">
        <title>A genome reference for cultivated species of the human gut microbiota.</title>
        <authorList>
            <person name="Zou Y."/>
            <person name="Xue W."/>
            <person name="Luo G."/>
        </authorList>
    </citation>
    <scope>NUCLEOTIDE SEQUENCE [LARGE SCALE GENOMIC DNA]</scope>
    <source>
        <strain evidence="6 7">AM40-30BH</strain>
    </source>
</reference>
<feature type="binding site" evidence="3">
    <location>
        <position position="167"/>
    </location>
    <ligand>
        <name>Mg(2+)</name>
        <dbReference type="ChEBI" id="CHEBI:18420"/>
    </ligand>
</feature>
<dbReference type="GO" id="GO:0004035">
    <property type="term" value="F:alkaline phosphatase activity"/>
    <property type="evidence" value="ECO:0007669"/>
    <property type="project" value="TreeGrafter"/>
</dbReference>
<dbReference type="Gene3D" id="1.10.60.40">
    <property type="match status" value="1"/>
</dbReference>
<evidence type="ECO:0000256" key="1">
    <source>
        <dbReference type="ARBA" id="ARBA00022553"/>
    </source>
</evidence>
<dbReference type="GeneID" id="69503906"/>
<dbReference type="PANTHER" id="PTHR11596:SF5">
    <property type="entry name" value="ALKALINE PHOSPHATASE"/>
    <property type="match status" value="1"/>
</dbReference>
<proteinExistence type="inferred from homology"/>
<feature type="binding site" evidence="3">
    <location>
        <position position="329"/>
    </location>
    <ligand>
        <name>Zn(2+)</name>
        <dbReference type="ChEBI" id="CHEBI:29105"/>
        <label>2</label>
    </ligand>
</feature>
<dbReference type="PANTHER" id="PTHR11596">
    <property type="entry name" value="ALKALINE PHOSPHATASE"/>
    <property type="match status" value="1"/>
</dbReference>
<evidence type="ECO:0000256" key="4">
    <source>
        <dbReference type="RuleBase" id="RU003946"/>
    </source>
</evidence>
<feature type="binding site" evidence="3">
    <location>
        <position position="165"/>
    </location>
    <ligand>
        <name>Mg(2+)</name>
        <dbReference type="ChEBI" id="CHEBI:18420"/>
    </ligand>
</feature>
<dbReference type="GO" id="GO:0046872">
    <property type="term" value="F:metal ion binding"/>
    <property type="evidence" value="ECO:0007669"/>
    <property type="project" value="UniProtKB-KW"/>
</dbReference>
<dbReference type="SMART" id="SM00098">
    <property type="entry name" value="alkPPc"/>
    <property type="match status" value="1"/>
</dbReference>
<evidence type="ECO:0000256" key="5">
    <source>
        <dbReference type="SAM" id="SignalP"/>
    </source>
</evidence>
<organism evidence="6 7">
    <name type="scientific">Bacteroides nordii</name>
    <dbReference type="NCBI Taxonomy" id="291645"/>
    <lineage>
        <taxon>Bacteria</taxon>
        <taxon>Pseudomonadati</taxon>
        <taxon>Bacteroidota</taxon>
        <taxon>Bacteroidia</taxon>
        <taxon>Bacteroidales</taxon>
        <taxon>Bacteroidaceae</taxon>
        <taxon>Bacteroides</taxon>
    </lineage>
</organism>
<evidence type="ECO:0000256" key="2">
    <source>
        <dbReference type="PIRSR" id="PIRSR601952-1"/>
    </source>
</evidence>
<feature type="binding site" evidence="3">
    <location>
        <position position="439"/>
    </location>
    <ligand>
        <name>Zn(2+)</name>
        <dbReference type="ChEBI" id="CHEBI:29105"/>
        <label>2</label>
    </ligand>
</feature>
<keyword evidence="5" id="KW-0732">Signal</keyword>
<feature type="binding site" evidence="3">
    <location>
        <position position="281"/>
    </location>
    <ligand>
        <name>Mg(2+)</name>
        <dbReference type="ChEBI" id="CHEBI:18420"/>
    </ligand>
</feature>
<comment type="cofactor">
    <cofactor evidence="3">
        <name>Zn(2+)</name>
        <dbReference type="ChEBI" id="CHEBI:29105"/>
    </cofactor>
    <text evidence="3">Binds 2 Zn(2+) ions.</text>
</comment>
<evidence type="ECO:0000313" key="7">
    <source>
        <dbReference type="Proteomes" id="UP000284379"/>
    </source>
</evidence>
<comment type="caution">
    <text evidence="6">The sequence shown here is derived from an EMBL/GenBank/DDBJ whole genome shotgun (WGS) entry which is preliminary data.</text>
</comment>
<dbReference type="RefSeq" id="WP_007487428.1">
    <property type="nucleotide sequence ID" value="NZ_CABJFV010000010.1"/>
</dbReference>
<sequence length="561" mass="62120">MSYYLKLSLRKRFLLYFVLALNGMLVMGQDDGAAHYRSVVRPTKNLIVMLTDGTSVDILSAARWYQIYNQLGGSNLYIDPWLCGLVKTYSSNAPIVDSAPAMSAYMTGMPQQSGNISVYPPADGANDLLEVDSTMAYQPLATVLEAAKILKSRSAGLVVTVEFPHATPAACSAHGPRRSNYTELGSQMIYQNLDVMFGGGNSLITDDMKIHLQSTNTTYLCNDLQGFRRHKEGKVWALWEDMDLPYVLDTDTTRIPSLQEMTEKAIELLSQNPNGFFLMVEGSKVDWAAHAHDPAACITEYLDFDRAIHSAITFAKQDGNTTVVILSDHGNSGFSIGRYDLNDCTRASIDTLFHSLSEVRASVRHLGDLLKKAQSQDYKGIVKRYTNIDITDDEVAMLVSVQKQIPQDYMKASDEQTLVGALSNILNRHNYIGFTSGMHTGEDVILACYHPKGDVPMGLNTNIEINRYLTDVSGFDKSLPALSRELFSKHTDVFADCKWSIDKTDPHFPVLTVKKGKNTLSVQANKSVGTFNGKPFHVGSVVVYVESTNMFYLPCKLSSNL</sequence>
<feature type="binding site" evidence="3">
    <location>
        <position position="52"/>
    </location>
    <ligand>
        <name>Zn(2+)</name>
        <dbReference type="ChEBI" id="CHEBI:29105"/>
        <label>2</label>
    </ligand>
</feature>
<feature type="binding site" evidence="3">
    <location>
        <position position="290"/>
    </location>
    <ligand>
        <name>Zn(2+)</name>
        <dbReference type="ChEBI" id="CHEBI:29105"/>
        <label>2</label>
    </ligand>
</feature>
<protein>
    <submittedName>
        <fullName evidence="6">Alkaline phosphatase</fullName>
    </submittedName>
</protein>
<dbReference type="Proteomes" id="UP000284379">
    <property type="component" value="Unassembled WGS sequence"/>
</dbReference>
<dbReference type="EMBL" id="QSGO01000010">
    <property type="protein sequence ID" value="RHB34196.1"/>
    <property type="molecule type" value="Genomic_DNA"/>
</dbReference>
<feature type="signal peptide" evidence="5">
    <location>
        <begin position="1"/>
        <end position="28"/>
    </location>
</feature>
<keyword evidence="3" id="KW-0862">Zinc</keyword>
<dbReference type="CDD" id="cd16012">
    <property type="entry name" value="ALP"/>
    <property type="match status" value="1"/>
</dbReference>
<dbReference type="Pfam" id="PF00245">
    <property type="entry name" value="Alk_phosphatase"/>
    <property type="match status" value="1"/>
</dbReference>
<evidence type="ECO:0000313" key="6">
    <source>
        <dbReference type="EMBL" id="RHB34196.1"/>
    </source>
</evidence>
<feature type="active site" description="Phosphoserine intermediate" evidence="2">
    <location>
        <position position="98"/>
    </location>
</feature>
<accession>A0A413VKS8</accession>
<dbReference type="PRINTS" id="PR00113">
    <property type="entry name" value="ALKPHPHTASE"/>
</dbReference>
<name>A0A413VKS8_9BACE</name>
<dbReference type="AlphaFoldDB" id="A0A413VKS8"/>
<keyword evidence="3" id="KW-0460">Magnesium</keyword>
<comment type="cofactor">
    <cofactor evidence="3">
        <name>Mg(2+)</name>
        <dbReference type="ChEBI" id="CHEBI:18420"/>
    </cofactor>
    <text evidence="3">Binds 1 Mg(2+) ion.</text>
</comment>
<feature type="binding site" evidence="3">
    <location>
        <position position="328"/>
    </location>
    <ligand>
        <name>Zn(2+)</name>
        <dbReference type="ChEBI" id="CHEBI:29105"/>
        <label>2</label>
    </ligand>
</feature>